<protein>
    <submittedName>
        <fullName evidence="2">Transposase IS66 family protein</fullName>
    </submittedName>
</protein>
<gene>
    <name evidence="2" type="ORF">EV211_11641</name>
</gene>
<dbReference type="InterPro" id="IPR004291">
    <property type="entry name" value="Transposase_IS66_central"/>
</dbReference>
<keyword evidence="3" id="KW-1185">Reference proteome</keyword>
<evidence type="ECO:0000313" key="2">
    <source>
        <dbReference type="EMBL" id="TDP56378.1"/>
    </source>
</evidence>
<dbReference type="EMBL" id="SNXO01000016">
    <property type="protein sequence ID" value="TDP56378.1"/>
    <property type="molecule type" value="Genomic_DNA"/>
</dbReference>
<name>A0A4R6Q2A5_9FIRM</name>
<accession>A0A4R6Q2A5</accession>
<dbReference type="AlphaFoldDB" id="A0A4R6Q2A5"/>
<feature type="domain" description="Transposase IS66 central" evidence="1">
    <location>
        <begin position="1"/>
        <end position="32"/>
    </location>
</feature>
<organism evidence="2 3">
    <name type="scientific">Aminicella lysinilytica</name>
    <dbReference type="NCBI Taxonomy" id="433323"/>
    <lineage>
        <taxon>Bacteria</taxon>
        <taxon>Bacillati</taxon>
        <taxon>Bacillota</taxon>
        <taxon>Clostridia</taxon>
        <taxon>Peptostreptococcales</taxon>
        <taxon>Anaerovoracaceae</taxon>
        <taxon>Aminicella</taxon>
    </lineage>
</organism>
<comment type="caution">
    <text evidence="2">The sequence shown here is derived from an EMBL/GenBank/DDBJ whole genome shotgun (WGS) entry which is preliminary data.</text>
</comment>
<evidence type="ECO:0000313" key="3">
    <source>
        <dbReference type="Proteomes" id="UP000295500"/>
    </source>
</evidence>
<reference evidence="2 3" key="1">
    <citation type="submission" date="2019-03" db="EMBL/GenBank/DDBJ databases">
        <title>Genomic Encyclopedia of Type Strains, Phase IV (KMG-IV): sequencing the most valuable type-strain genomes for metagenomic binning, comparative biology and taxonomic classification.</title>
        <authorList>
            <person name="Goeker M."/>
        </authorList>
    </citation>
    <scope>NUCLEOTIDE SEQUENCE [LARGE SCALE GENOMIC DNA]</scope>
    <source>
        <strain evidence="2 3">DSM 28287</strain>
    </source>
</reference>
<sequence length="92" mass="10633">IPLDNNDAERSIRSFCVGKHSWNVIGTKNGAKSSAILYSIAETAKANDLKTFEYFQYLMEQILIHLDDDPRDYMESIMPWSKELPENCFKTK</sequence>
<dbReference type="Pfam" id="PF03050">
    <property type="entry name" value="DDE_Tnp_IS66"/>
    <property type="match status" value="1"/>
</dbReference>
<dbReference type="Proteomes" id="UP000295500">
    <property type="component" value="Unassembled WGS sequence"/>
</dbReference>
<evidence type="ECO:0000259" key="1">
    <source>
        <dbReference type="Pfam" id="PF03050"/>
    </source>
</evidence>
<dbReference type="RefSeq" id="WP_166635379.1">
    <property type="nucleotide sequence ID" value="NZ_SNXO01000016.1"/>
</dbReference>
<proteinExistence type="predicted"/>
<feature type="non-terminal residue" evidence="2">
    <location>
        <position position="1"/>
    </location>
</feature>